<comment type="function">
    <text evidence="5">A flexible structure which links the flagellar filament to the drive apparatus in the basal body.</text>
</comment>
<evidence type="ECO:0000259" key="8">
    <source>
        <dbReference type="Pfam" id="PF07559"/>
    </source>
</evidence>
<dbReference type="NCBIfam" id="TIGR03506">
    <property type="entry name" value="FlgEFG_subfam"/>
    <property type="match status" value="1"/>
</dbReference>
<dbReference type="InterPro" id="IPR053967">
    <property type="entry name" value="LlgE_F_G-like_D1"/>
</dbReference>
<dbReference type="RefSeq" id="WP_147184736.1">
    <property type="nucleotide sequence ID" value="NZ_CP042382.1"/>
</dbReference>
<evidence type="ECO:0000313" key="10">
    <source>
        <dbReference type="EMBL" id="QEA39688.1"/>
    </source>
</evidence>
<evidence type="ECO:0000256" key="3">
    <source>
        <dbReference type="ARBA" id="ARBA00019015"/>
    </source>
</evidence>
<evidence type="ECO:0000259" key="6">
    <source>
        <dbReference type="Pfam" id="PF00460"/>
    </source>
</evidence>
<dbReference type="GO" id="GO:0009425">
    <property type="term" value="C:bacterial-type flagellum basal body"/>
    <property type="evidence" value="ECO:0007669"/>
    <property type="project" value="UniProtKB-SubCell"/>
</dbReference>
<dbReference type="PANTHER" id="PTHR30435:SF1">
    <property type="entry name" value="FLAGELLAR HOOK PROTEIN FLGE"/>
    <property type="match status" value="1"/>
</dbReference>
<dbReference type="InterPro" id="IPR037058">
    <property type="entry name" value="Falgellar_hook_FlgE_sf"/>
</dbReference>
<feature type="domain" description="Flagellar basal-body/hook protein C-terminal" evidence="7">
    <location>
        <begin position="386"/>
        <end position="429"/>
    </location>
</feature>
<dbReference type="EMBL" id="CP042382">
    <property type="protein sequence ID" value="QEA39688.1"/>
    <property type="molecule type" value="Genomic_DNA"/>
</dbReference>
<feature type="domain" description="Flagellar basal body rod protein N-terminal" evidence="6">
    <location>
        <begin position="6"/>
        <end position="33"/>
    </location>
</feature>
<dbReference type="SUPFAM" id="SSF117143">
    <property type="entry name" value="Flagellar hook protein flgE"/>
    <property type="match status" value="1"/>
</dbReference>
<dbReference type="Proteomes" id="UP000321272">
    <property type="component" value="Chromosome"/>
</dbReference>
<comment type="subcellular location">
    <subcellularLocation>
        <location evidence="1 5">Bacterial flagellum basal body</location>
    </subcellularLocation>
</comment>
<comment type="similarity">
    <text evidence="2 5">Belongs to the flagella basal body rod proteins family.</text>
</comment>
<dbReference type="NCBIfam" id="NF004238">
    <property type="entry name" value="PRK05682.1-1"/>
    <property type="match status" value="1"/>
</dbReference>
<reference evidence="10 11" key="1">
    <citation type="submission" date="2019-06" db="EMBL/GenBank/DDBJ databases">
        <title>Genome analyses of bacteria isolated from kimchi.</title>
        <authorList>
            <person name="Lee S."/>
            <person name="Ahn S."/>
            <person name="Roh S."/>
        </authorList>
    </citation>
    <scope>NUCLEOTIDE SEQUENCE [LARGE SCALE GENOMIC DNA]</scope>
    <source>
        <strain evidence="10 11">CBA4606</strain>
    </source>
</reference>
<evidence type="ECO:0000256" key="1">
    <source>
        <dbReference type="ARBA" id="ARBA00004117"/>
    </source>
</evidence>
<keyword evidence="4 5" id="KW-0975">Bacterial flagellum</keyword>
<dbReference type="InterPro" id="IPR011491">
    <property type="entry name" value="FlgE_D2"/>
</dbReference>
<gene>
    <name evidence="10" type="ORF">FGL86_11830</name>
</gene>
<dbReference type="KEGG" id="paur:FGL86_11830"/>
<evidence type="ECO:0000259" key="9">
    <source>
        <dbReference type="Pfam" id="PF22692"/>
    </source>
</evidence>
<keyword evidence="10" id="KW-0969">Cilium</keyword>
<dbReference type="AlphaFoldDB" id="A0A5B8SXX8"/>
<dbReference type="InterPro" id="IPR001444">
    <property type="entry name" value="Flag_bb_rod_N"/>
</dbReference>
<dbReference type="Pfam" id="PF00460">
    <property type="entry name" value="Flg_bb_rod"/>
    <property type="match status" value="1"/>
</dbReference>
<dbReference type="InterPro" id="IPR010930">
    <property type="entry name" value="Flg_bb/hook_C_dom"/>
</dbReference>
<name>A0A5B8SXX8_9GAMM</name>
<protein>
    <recommendedName>
        <fullName evidence="3 5">Flagellar hook protein FlgE</fullName>
    </recommendedName>
</protein>
<evidence type="ECO:0000256" key="4">
    <source>
        <dbReference type="ARBA" id="ARBA00023143"/>
    </source>
</evidence>
<feature type="domain" description="Flagellar hook protein FlgE/F/G-like D1" evidence="9">
    <location>
        <begin position="76"/>
        <end position="144"/>
    </location>
</feature>
<dbReference type="Gene3D" id="2.60.98.20">
    <property type="entry name" value="Flagellar hook protein FlgE"/>
    <property type="match status" value="1"/>
</dbReference>
<dbReference type="PANTHER" id="PTHR30435">
    <property type="entry name" value="FLAGELLAR PROTEIN"/>
    <property type="match status" value="1"/>
</dbReference>
<dbReference type="InterPro" id="IPR037925">
    <property type="entry name" value="FlgE/F/G-like"/>
</dbReference>
<dbReference type="GO" id="GO:0009424">
    <property type="term" value="C:bacterial-type flagellum hook"/>
    <property type="evidence" value="ECO:0007669"/>
    <property type="project" value="TreeGrafter"/>
</dbReference>
<dbReference type="Pfam" id="PF06429">
    <property type="entry name" value="Flg_bbr_C"/>
    <property type="match status" value="1"/>
</dbReference>
<accession>A0A5B8SXX8</accession>
<keyword evidence="10" id="KW-0966">Cell projection</keyword>
<evidence type="ECO:0000256" key="5">
    <source>
        <dbReference type="RuleBase" id="RU362116"/>
    </source>
</evidence>
<keyword evidence="11" id="KW-1185">Reference proteome</keyword>
<evidence type="ECO:0000256" key="2">
    <source>
        <dbReference type="ARBA" id="ARBA00009677"/>
    </source>
</evidence>
<feature type="domain" description="Flagellar hook protein FlgE D2" evidence="8">
    <location>
        <begin position="184"/>
        <end position="311"/>
    </location>
</feature>
<keyword evidence="10" id="KW-0282">Flagellum</keyword>
<dbReference type="InterPro" id="IPR020013">
    <property type="entry name" value="Flagellar_FlgE/F/G"/>
</dbReference>
<sequence>MSFSQALSGLNAARNQLGVLGNNIANSQTTGFKSSGVQFADVYANSKVGLGVQVSSILQDFSGGNLESTGRDMDLAISGNGFFRFQQAGEVVYSRNGQLTMTPGGELVNAQGAKIMGYGLQDSNDAFSSIAGGGQPVPITVPADDMAASATTQVNSVYNLDASIDQTDPNLLKKTTLGTGLGAPNETLDINYHYSNSFIAYDSLGNAHNVNAYYEKVQDNEWKVRTSIDGEVNVNAGAPTKDLNVFTLNFDKNGQLVRTNGDITGVNGSDRKTLDLPIDSGAESMEVDFVLAGTTQFANESSVKSLTQNGYTAGALVGVTIEDDGSVMRHFSNEQSRAAGQIVLANFRNAEGLKPEGDNVWSATAASGQELVGVAGTGLLGTIEGQALETSNVDMADELVSMIVAQRAYQANSQTIKTQDEILQTAINLR</sequence>
<dbReference type="Pfam" id="PF22692">
    <property type="entry name" value="LlgE_F_G_D1"/>
    <property type="match status" value="1"/>
</dbReference>
<proteinExistence type="inferred from homology"/>
<evidence type="ECO:0000259" key="7">
    <source>
        <dbReference type="Pfam" id="PF06429"/>
    </source>
</evidence>
<dbReference type="OrthoDB" id="8578401at2"/>
<evidence type="ECO:0000313" key="11">
    <source>
        <dbReference type="Proteomes" id="UP000321272"/>
    </source>
</evidence>
<organism evidence="10 11">
    <name type="scientific">Pistricoccus aurantiacus</name>
    <dbReference type="NCBI Taxonomy" id="1883414"/>
    <lineage>
        <taxon>Bacteria</taxon>
        <taxon>Pseudomonadati</taxon>
        <taxon>Pseudomonadota</taxon>
        <taxon>Gammaproteobacteria</taxon>
        <taxon>Oceanospirillales</taxon>
        <taxon>Halomonadaceae</taxon>
        <taxon>Pistricoccus</taxon>
    </lineage>
</organism>
<dbReference type="GO" id="GO:0005829">
    <property type="term" value="C:cytosol"/>
    <property type="evidence" value="ECO:0007669"/>
    <property type="project" value="TreeGrafter"/>
</dbReference>
<dbReference type="Pfam" id="PF07559">
    <property type="entry name" value="FlgE_D2"/>
    <property type="match status" value="1"/>
</dbReference>
<dbReference type="GO" id="GO:0071978">
    <property type="term" value="P:bacterial-type flagellum-dependent swarming motility"/>
    <property type="evidence" value="ECO:0007669"/>
    <property type="project" value="TreeGrafter"/>
</dbReference>